<dbReference type="Pfam" id="PF13205">
    <property type="entry name" value="Big_5"/>
    <property type="match status" value="1"/>
</dbReference>
<dbReference type="PROSITE" id="PS51257">
    <property type="entry name" value="PROKAR_LIPOPROTEIN"/>
    <property type="match status" value="1"/>
</dbReference>
<feature type="region of interest" description="Disordered" evidence="2">
    <location>
        <begin position="595"/>
        <end position="619"/>
    </location>
</feature>
<gene>
    <name evidence="5" type="ORF">IAA93_02640</name>
</gene>
<feature type="chain" id="PRO_5038658244" evidence="3">
    <location>
        <begin position="23"/>
        <end position="619"/>
    </location>
</feature>
<evidence type="ECO:0000256" key="2">
    <source>
        <dbReference type="SAM" id="MobiDB-lite"/>
    </source>
</evidence>
<accession>A0A9D2ZTX5</accession>
<sequence>MRSSITKALTLGLITTLVAACANIGRPDGGPYDETPPVMLGSTPAPGATGVHSKRVKIEFDEYINIENASEKIVVSPPQQRQPVIEAVGKHININFEDTLRDSTTYTIDFSDAIVDNNEANPLENFVFTFSTGDVIDTMEVSGAVLNAENLEPVKGMLVGLYSDLADSAFTTKKMERIGRTDSRGRFCIKGIKPGQYRIYALNDNDQNYMFSQKSENLAFLDSVIIPSSFPDVRYDTTWVDTVTIDTIIKVDYTHFVPDDIVLKAFQEDYKTQTLLKNDRADKRKFTLYFNTHADSLPQIEGLNFDTTDAFIIEPSAKNDTISYWLRDSLIYNVDTLRLAVTYTTTDSLARPVKVTDTINTVTKKTFERKSRRRDKDEEEQVIPSLSVNLESLTATFDGYKDITAVFEHPLASYDREAMHIMIKADSTYDEIPFNFLPDTSHVRTYLWVANWEAGREYKLTVDSGTIRSIYGLTNKRIDRSFKIRAIEEYGMIVFNIKGLDGQPAYAELLNKNDSPIRKVTVEDGEAVFNYLPAGEYYARLCIDTNNNGEWDTGNYEEKRQAEEVFYYNAIIDLKAMWTIEQDWDLHAIPADKQKPLDITKQKPEVRKKKTRTRTYQGN</sequence>
<proteinExistence type="predicted"/>
<dbReference type="AlphaFoldDB" id="A0A9D2ZTX5"/>
<dbReference type="InterPro" id="IPR032812">
    <property type="entry name" value="SbsA_Ig"/>
</dbReference>
<evidence type="ECO:0000313" key="6">
    <source>
        <dbReference type="Proteomes" id="UP000787625"/>
    </source>
</evidence>
<evidence type="ECO:0000256" key="1">
    <source>
        <dbReference type="ARBA" id="ARBA00022729"/>
    </source>
</evidence>
<keyword evidence="1 3" id="KW-0732">Signal</keyword>
<dbReference type="EMBL" id="DWUP01000053">
    <property type="protein sequence ID" value="HJD52613.1"/>
    <property type="molecule type" value="Genomic_DNA"/>
</dbReference>
<comment type="caution">
    <text evidence="5">The sequence shown here is derived from an EMBL/GenBank/DDBJ whole genome shotgun (WGS) entry which is preliminary data.</text>
</comment>
<feature type="signal peptide" evidence="3">
    <location>
        <begin position="1"/>
        <end position="22"/>
    </location>
</feature>
<feature type="domain" description="SbsA Ig-like" evidence="4">
    <location>
        <begin position="33"/>
        <end position="132"/>
    </location>
</feature>
<evidence type="ECO:0000313" key="5">
    <source>
        <dbReference type="EMBL" id="HJD52613.1"/>
    </source>
</evidence>
<reference evidence="5" key="1">
    <citation type="journal article" date="2021" name="PeerJ">
        <title>Extensive microbial diversity within the chicken gut microbiome revealed by metagenomics and culture.</title>
        <authorList>
            <person name="Gilroy R."/>
            <person name="Ravi A."/>
            <person name="Getino M."/>
            <person name="Pursley I."/>
            <person name="Horton D.L."/>
            <person name="Alikhan N.F."/>
            <person name="Baker D."/>
            <person name="Gharbi K."/>
            <person name="Hall N."/>
            <person name="Watson M."/>
            <person name="Adriaenssens E.M."/>
            <person name="Foster-Nyarko E."/>
            <person name="Jarju S."/>
            <person name="Secka A."/>
            <person name="Antonio M."/>
            <person name="Oren A."/>
            <person name="Chaudhuri R.R."/>
            <person name="La Ragione R."/>
            <person name="Hildebrand F."/>
            <person name="Pallen M.J."/>
        </authorList>
    </citation>
    <scope>NUCLEOTIDE SEQUENCE</scope>
    <source>
        <strain evidence="5">MalCec1-1739</strain>
    </source>
</reference>
<evidence type="ECO:0000256" key="3">
    <source>
        <dbReference type="SAM" id="SignalP"/>
    </source>
</evidence>
<name>A0A9D2ZTX5_9BACT</name>
<dbReference type="Proteomes" id="UP000787625">
    <property type="component" value="Unassembled WGS sequence"/>
</dbReference>
<feature type="compositionally biased region" description="Basic and acidic residues" evidence="2">
    <location>
        <begin position="595"/>
        <end position="605"/>
    </location>
</feature>
<organism evidence="5 6">
    <name type="scientific">Candidatus Avibacteroides avistercoris</name>
    <dbReference type="NCBI Taxonomy" id="2840690"/>
    <lineage>
        <taxon>Bacteria</taxon>
        <taxon>Pseudomonadati</taxon>
        <taxon>Bacteroidota</taxon>
        <taxon>Bacteroidia</taxon>
        <taxon>Bacteroidales</taxon>
        <taxon>Bacteroidaceae</taxon>
        <taxon>Bacteroidaceae incertae sedis</taxon>
        <taxon>Candidatus Avibacteroides</taxon>
    </lineage>
</organism>
<protein>
    <submittedName>
        <fullName evidence="5">Ig-like domain-containing protein</fullName>
    </submittedName>
</protein>
<evidence type="ECO:0000259" key="4">
    <source>
        <dbReference type="Pfam" id="PF13205"/>
    </source>
</evidence>
<reference evidence="5" key="2">
    <citation type="submission" date="2021-04" db="EMBL/GenBank/DDBJ databases">
        <authorList>
            <person name="Gilroy R."/>
        </authorList>
    </citation>
    <scope>NUCLEOTIDE SEQUENCE</scope>
    <source>
        <strain evidence="5">MalCec1-1739</strain>
    </source>
</reference>